<accession>A0A162B8F4</accession>
<evidence type="ECO:0000313" key="1">
    <source>
        <dbReference type="EMBL" id="KZN68263.1"/>
    </source>
</evidence>
<reference evidence="1 2" key="1">
    <citation type="submission" date="2013-07" db="EMBL/GenBank/DDBJ databases">
        <title>Comparative Genomic and Metabolomic Analysis of Twelve Strains of Pseudoalteromonas luteoviolacea.</title>
        <authorList>
            <person name="Vynne N.G."/>
            <person name="Mansson M."/>
            <person name="Gram L."/>
        </authorList>
    </citation>
    <scope>NUCLEOTIDE SEQUENCE [LARGE SCALE GENOMIC DNA]</scope>
    <source>
        <strain evidence="1 2">CPMOR-1</strain>
    </source>
</reference>
<sequence>MKTVKRISSESEGICIQIKQSADGTYNLEKYLSKYDPEEEVSYEVKVTPNPSGIFDTLESAEEEAKRVLDL</sequence>
<comment type="caution">
    <text evidence="1">The sequence shown here is derived from an EMBL/GenBank/DDBJ whole genome shotgun (WGS) entry which is preliminary data.</text>
</comment>
<dbReference type="Proteomes" id="UP000076486">
    <property type="component" value="Unassembled WGS sequence"/>
</dbReference>
<organism evidence="1 2">
    <name type="scientific">Pseudoalteromonas luteoviolacea CPMOR-1</name>
    <dbReference type="NCBI Taxonomy" id="1365248"/>
    <lineage>
        <taxon>Bacteria</taxon>
        <taxon>Pseudomonadati</taxon>
        <taxon>Pseudomonadota</taxon>
        <taxon>Gammaproteobacteria</taxon>
        <taxon>Alteromonadales</taxon>
        <taxon>Pseudoalteromonadaceae</taxon>
        <taxon>Pseudoalteromonas</taxon>
    </lineage>
</organism>
<protein>
    <submittedName>
        <fullName evidence="1">Uncharacterized protein</fullName>
    </submittedName>
</protein>
<dbReference type="EMBL" id="AUYC01000002">
    <property type="protein sequence ID" value="KZN68263.1"/>
    <property type="molecule type" value="Genomic_DNA"/>
</dbReference>
<dbReference type="AlphaFoldDB" id="A0A162B8F4"/>
<dbReference type="RefSeq" id="WP_063366324.1">
    <property type="nucleotide sequence ID" value="NZ_AUYC01000002.1"/>
</dbReference>
<name>A0A162B8F4_9GAMM</name>
<proteinExistence type="predicted"/>
<dbReference type="PATRIC" id="fig|1365248.3.peg.174"/>
<evidence type="ECO:0000313" key="2">
    <source>
        <dbReference type="Proteomes" id="UP000076486"/>
    </source>
</evidence>
<gene>
    <name evidence="1" type="ORF">N473_07505</name>
</gene>